<evidence type="ECO:0000313" key="3">
    <source>
        <dbReference type="Proteomes" id="UP000017667"/>
    </source>
</evidence>
<accession>N9G8A6</accession>
<reference evidence="2 3" key="1">
    <citation type="submission" date="2013-02" db="EMBL/GenBank/DDBJ databases">
        <title>The Genome Sequence of Acinetobacter haemolyticus CIP 64.3.</title>
        <authorList>
            <consortium name="The Broad Institute Genome Sequencing Platform"/>
            <consortium name="The Broad Institute Genome Sequencing Center for Infectious Disease"/>
            <person name="Cerqueira G."/>
            <person name="Feldgarden M."/>
            <person name="Courvalin P."/>
            <person name="Perichon B."/>
            <person name="Grillot-Courvalin C."/>
            <person name="Clermont D."/>
            <person name="Rocha E."/>
            <person name="Yoon E.-J."/>
            <person name="Nemec A."/>
            <person name="Walker B."/>
            <person name="Young S.K."/>
            <person name="Zeng Q."/>
            <person name="Gargeya S."/>
            <person name="Fitzgerald M."/>
            <person name="Haas B."/>
            <person name="Abouelleil A."/>
            <person name="Alvarado L."/>
            <person name="Arachchi H.M."/>
            <person name="Berlin A.M."/>
            <person name="Chapman S.B."/>
            <person name="Dewar J."/>
            <person name="Goldberg J."/>
            <person name="Griggs A."/>
            <person name="Gujja S."/>
            <person name="Hansen M."/>
            <person name="Howarth C."/>
            <person name="Imamovic A."/>
            <person name="Larimer J."/>
            <person name="McCowan C."/>
            <person name="Murphy C."/>
            <person name="Neiman D."/>
            <person name="Pearson M."/>
            <person name="Priest M."/>
            <person name="Roberts A."/>
            <person name="Saif S."/>
            <person name="Shea T."/>
            <person name="Sisk P."/>
            <person name="Sykes S."/>
            <person name="Wortman J."/>
            <person name="Nusbaum C."/>
            <person name="Birren B."/>
        </authorList>
    </citation>
    <scope>NUCLEOTIDE SEQUENCE [LARGE SCALE GENOMIC DNA]</scope>
    <source>
        <strain evidence="2 3">CIP 64.3</strain>
    </source>
</reference>
<evidence type="ECO:0000313" key="2">
    <source>
        <dbReference type="EMBL" id="ENW15740.1"/>
    </source>
</evidence>
<dbReference type="AlphaFoldDB" id="N9G8A6"/>
<dbReference type="Proteomes" id="UP000017667">
    <property type="component" value="Unassembled WGS sequence"/>
</dbReference>
<gene>
    <name evidence="2" type="ORF">F927_03089</name>
</gene>
<keyword evidence="3" id="KW-1185">Reference proteome</keyword>
<organism evidence="2 3">
    <name type="scientific">Acinetobacter haemolyticus CIP 64.3 = MTCC 9819</name>
    <dbReference type="NCBI Taxonomy" id="1217659"/>
    <lineage>
        <taxon>Bacteria</taxon>
        <taxon>Pseudomonadati</taxon>
        <taxon>Pseudomonadota</taxon>
        <taxon>Gammaproteobacteria</taxon>
        <taxon>Moraxellales</taxon>
        <taxon>Moraxellaceae</taxon>
        <taxon>Acinetobacter</taxon>
    </lineage>
</organism>
<evidence type="ECO:0008006" key="4">
    <source>
        <dbReference type="Google" id="ProtNLM"/>
    </source>
</evidence>
<name>N9G8A6_ACIHA</name>
<evidence type="ECO:0000256" key="1">
    <source>
        <dbReference type="SAM" id="MobiDB-lite"/>
    </source>
</evidence>
<dbReference type="EMBL" id="APQQ01000031">
    <property type="protein sequence ID" value="ENW15740.1"/>
    <property type="molecule type" value="Genomic_DNA"/>
</dbReference>
<proteinExistence type="predicted"/>
<feature type="region of interest" description="Disordered" evidence="1">
    <location>
        <begin position="191"/>
        <end position="216"/>
    </location>
</feature>
<sequence>MSKSKISFIAGTEYEHNGNEIYSSAYMLLHDTSFGCNSWQLIKQPKLLPAVGEDKDLQSKYGKTWKVFKDFNKPVYIHNGFCFGVMICSELQNSRARVAFQGQIDGLFILSWNKDIETFGDLIKSAALDVHSYVILVNNRKYGDSRVRVPSKNSWMRDLARLRGGDNDYVVSVSLKYNDLRDFQSRAKRWSSDSDKFKPTPEGFEISPLRRITPSQ</sequence>
<comment type="caution">
    <text evidence="2">The sequence shown here is derived from an EMBL/GenBank/DDBJ whole genome shotgun (WGS) entry which is preliminary data.</text>
</comment>
<protein>
    <recommendedName>
        <fullName evidence="4">CN hydrolase domain-containing protein</fullName>
    </recommendedName>
</protein>
<dbReference type="HOGENOM" id="CLU_1275424_0_0_6"/>
<dbReference type="RefSeq" id="WP_005084465.1">
    <property type="nucleotide sequence ID" value="NZ_ASYX01000114.1"/>
</dbReference>
<dbReference type="PATRIC" id="fig|1217659.3.peg.3039"/>